<keyword evidence="3 6" id="KW-0808">Transferase</keyword>
<feature type="binding site" evidence="6">
    <location>
        <position position="293"/>
    </location>
    <ligand>
        <name>S-adenosyl-L-methionine</name>
        <dbReference type="ChEBI" id="CHEBI:59789"/>
    </ligand>
</feature>
<dbReference type="AlphaFoldDB" id="A0A2T4UWS9"/>
<dbReference type="GO" id="GO:0001510">
    <property type="term" value="P:RNA methylation"/>
    <property type="evidence" value="ECO:0007669"/>
    <property type="project" value="InterPro"/>
</dbReference>
<dbReference type="Pfam" id="PF01189">
    <property type="entry name" value="Methyltr_RsmB-F"/>
    <property type="match status" value="1"/>
</dbReference>
<dbReference type="GO" id="GO:0003723">
    <property type="term" value="F:RNA binding"/>
    <property type="evidence" value="ECO:0007669"/>
    <property type="project" value="UniProtKB-UniRule"/>
</dbReference>
<dbReference type="RefSeq" id="WP_107575268.1">
    <property type="nucleotide sequence ID" value="NZ_PZPL01000001.1"/>
</dbReference>
<feature type="binding site" evidence="6">
    <location>
        <position position="337"/>
    </location>
    <ligand>
        <name>S-adenosyl-L-methionine</name>
        <dbReference type="ChEBI" id="CHEBI:59789"/>
    </ligand>
</feature>
<protein>
    <submittedName>
        <fullName evidence="8">Methyltransferase</fullName>
    </submittedName>
</protein>
<evidence type="ECO:0000256" key="6">
    <source>
        <dbReference type="PROSITE-ProRule" id="PRU01023"/>
    </source>
</evidence>
<dbReference type="Proteomes" id="UP000241085">
    <property type="component" value="Unassembled WGS sequence"/>
</dbReference>
<dbReference type="PANTHER" id="PTHR22807">
    <property type="entry name" value="NOP2 YEAST -RELATED NOL1/NOP2/FMU SUN DOMAIN-CONTAINING"/>
    <property type="match status" value="1"/>
</dbReference>
<gene>
    <name evidence="8" type="ORF">C1I63_14810</name>
</gene>
<evidence type="ECO:0000256" key="4">
    <source>
        <dbReference type="ARBA" id="ARBA00022691"/>
    </source>
</evidence>
<dbReference type="InterPro" id="IPR006027">
    <property type="entry name" value="NusB_RsmB_TIM44"/>
</dbReference>
<comment type="caution">
    <text evidence="8">The sequence shown here is derived from an EMBL/GenBank/DDBJ whole genome shotgun (WGS) entry which is preliminary data.</text>
</comment>
<dbReference type="PANTHER" id="PTHR22807:SF53">
    <property type="entry name" value="RIBOSOMAL RNA SMALL SUBUNIT METHYLTRANSFERASE B-RELATED"/>
    <property type="match status" value="1"/>
</dbReference>
<dbReference type="InterPro" id="IPR001678">
    <property type="entry name" value="MeTrfase_RsmB-F_NOP2_dom"/>
</dbReference>
<dbReference type="Gene3D" id="3.40.50.150">
    <property type="entry name" value="Vaccinia Virus protein VP39"/>
    <property type="match status" value="1"/>
</dbReference>
<dbReference type="CDD" id="cd02440">
    <property type="entry name" value="AdoMet_MTases"/>
    <property type="match status" value="1"/>
</dbReference>
<feature type="domain" description="SAM-dependent MTase RsmB/NOP-type" evidence="7">
    <location>
        <begin position="163"/>
        <end position="458"/>
    </location>
</feature>
<dbReference type="PROSITE" id="PS51686">
    <property type="entry name" value="SAM_MT_RSMB_NOP"/>
    <property type="match status" value="1"/>
</dbReference>
<evidence type="ECO:0000256" key="1">
    <source>
        <dbReference type="ARBA" id="ARBA00007494"/>
    </source>
</evidence>
<keyword evidence="4 6" id="KW-0949">S-adenosyl-L-methionine</keyword>
<evidence type="ECO:0000256" key="5">
    <source>
        <dbReference type="ARBA" id="ARBA00022884"/>
    </source>
</evidence>
<dbReference type="InterPro" id="IPR049560">
    <property type="entry name" value="MeTrfase_RsmB-F_NOP2_cat"/>
</dbReference>
<evidence type="ECO:0000256" key="3">
    <source>
        <dbReference type="ARBA" id="ARBA00022679"/>
    </source>
</evidence>
<reference evidence="8 9" key="1">
    <citation type="submission" date="2018-03" db="EMBL/GenBank/DDBJ databases">
        <title>Bacteriophage NCPPB3778 and a type I-E CRISPR drive the evolution of the US Biological Select Agent, Rathayibacter toxicus.</title>
        <authorList>
            <person name="Davis E.W.II."/>
            <person name="Tabima J.F."/>
            <person name="Weisberg A.J."/>
            <person name="Dantas Lopes L."/>
            <person name="Wiseman M.S."/>
            <person name="Wiseman M.S."/>
            <person name="Pupko T."/>
            <person name="Belcher M.S."/>
            <person name="Sechler A.J."/>
            <person name="Tancos M.A."/>
            <person name="Schroeder B.K."/>
            <person name="Murray T.D."/>
            <person name="Luster D.G."/>
            <person name="Schneider W.L."/>
            <person name="Rogers E."/>
            <person name="Andreote F.D."/>
            <person name="Grunwald N.J."/>
            <person name="Putnam M.L."/>
            <person name="Chang J.H."/>
        </authorList>
    </citation>
    <scope>NUCLEOTIDE SEQUENCE [LARGE SCALE GENOMIC DNA]</scope>
    <source>
        <strain evidence="8 9">DSM 15933</strain>
    </source>
</reference>
<feature type="active site" description="Nucleophile" evidence="6">
    <location>
        <position position="390"/>
    </location>
</feature>
<evidence type="ECO:0000256" key="2">
    <source>
        <dbReference type="ARBA" id="ARBA00022603"/>
    </source>
</evidence>
<dbReference type="PROSITE" id="PS01153">
    <property type="entry name" value="NOL1_NOP2_SUN"/>
    <property type="match status" value="1"/>
</dbReference>
<keyword evidence="9" id="KW-1185">Reference proteome</keyword>
<accession>A0A2T4UWS9</accession>
<dbReference type="GO" id="GO:0006355">
    <property type="term" value="P:regulation of DNA-templated transcription"/>
    <property type="evidence" value="ECO:0007669"/>
    <property type="project" value="InterPro"/>
</dbReference>
<name>A0A2T4UWS9_9MICO</name>
<feature type="binding site" evidence="6">
    <location>
        <position position="319"/>
    </location>
    <ligand>
        <name>S-adenosyl-L-methionine</name>
        <dbReference type="ChEBI" id="CHEBI:59789"/>
    </ligand>
</feature>
<dbReference type="PRINTS" id="PR02008">
    <property type="entry name" value="RCMTFAMILY"/>
</dbReference>
<keyword evidence="2 6" id="KW-0489">Methyltransferase</keyword>
<dbReference type="InterPro" id="IPR029063">
    <property type="entry name" value="SAM-dependent_MTases_sf"/>
</dbReference>
<dbReference type="SUPFAM" id="SSF53335">
    <property type="entry name" value="S-adenosyl-L-methionine-dependent methyltransferases"/>
    <property type="match status" value="1"/>
</dbReference>
<evidence type="ECO:0000259" key="7">
    <source>
        <dbReference type="PROSITE" id="PS51686"/>
    </source>
</evidence>
<dbReference type="InterPro" id="IPR035926">
    <property type="entry name" value="NusB-like_sf"/>
</dbReference>
<dbReference type="InterPro" id="IPR023267">
    <property type="entry name" value="RCMT"/>
</dbReference>
<comment type="similarity">
    <text evidence="1 6">Belongs to the class I-like SAM-binding methyltransferase superfamily. RsmB/NOP family.</text>
</comment>
<proteinExistence type="inferred from homology"/>
<sequence>MSARREAAPARRVAYDVLRAVSGSDAYANLVLPGRIRAAELSPADAGLATELCYGTLRMSGYYDRVIVLAAGRPIESVDAPVLDALRLGVHQLLSTRVAPHAAVNESVALVAADGSRGAVAFANAVLRTVSRGSSEEWRERVSAAAVSADDRIAALSSHPLWIVKALRRALAAEGRADELDALLAADNAAPRVNLVALPGLAEASELPDAAEDRWSPVGLVSTGGDPEAVDAVREGRVRVQDEGSQLAALALSRVRPIRQGERWLDLCAGPGGKAALLAAEARLGGASLLANEVVPGRAGLVRQALAAVDPDVEVRTGDGRDLGAEQPGAFDRILLDAPCTGLGALRRRPEARWRKTAADVEPLASLQGELLDSALLALAPGGVLAYVTCSPHLGETRRVLALAQERYGDGLELMDTPEVLRGVTLDELDLPEGARHVQLWPHRHGTDAMFIQLLRRAEPSESIS</sequence>
<dbReference type="Gene3D" id="1.10.940.10">
    <property type="entry name" value="NusB-like"/>
    <property type="match status" value="1"/>
</dbReference>
<dbReference type="SUPFAM" id="SSF48013">
    <property type="entry name" value="NusB-like"/>
    <property type="match status" value="1"/>
</dbReference>
<dbReference type="GO" id="GO:0008173">
    <property type="term" value="F:RNA methyltransferase activity"/>
    <property type="evidence" value="ECO:0007669"/>
    <property type="project" value="InterPro"/>
</dbReference>
<dbReference type="EMBL" id="PZPL01000001">
    <property type="protein sequence ID" value="PTL73985.1"/>
    <property type="molecule type" value="Genomic_DNA"/>
</dbReference>
<dbReference type="Pfam" id="PF01029">
    <property type="entry name" value="NusB"/>
    <property type="match status" value="1"/>
</dbReference>
<evidence type="ECO:0000313" key="9">
    <source>
        <dbReference type="Proteomes" id="UP000241085"/>
    </source>
</evidence>
<feature type="binding site" evidence="6">
    <location>
        <begin position="268"/>
        <end position="274"/>
    </location>
    <ligand>
        <name>S-adenosyl-L-methionine</name>
        <dbReference type="ChEBI" id="CHEBI:59789"/>
    </ligand>
</feature>
<evidence type="ECO:0000313" key="8">
    <source>
        <dbReference type="EMBL" id="PTL73985.1"/>
    </source>
</evidence>
<organism evidence="8 9">
    <name type="scientific">Rathayibacter caricis DSM 15933</name>
    <dbReference type="NCBI Taxonomy" id="1328867"/>
    <lineage>
        <taxon>Bacteria</taxon>
        <taxon>Bacillati</taxon>
        <taxon>Actinomycetota</taxon>
        <taxon>Actinomycetes</taxon>
        <taxon>Micrococcales</taxon>
        <taxon>Microbacteriaceae</taxon>
        <taxon>Rathayibacter</taxon>
    </lineage>
</organism>
<keyword evidence="5 6" id="KW-0694">RNA-binding</keyword>
<dbReference type="InterPro" id="IPR018314">
    <property type="entry name" value="RsmB/NOL1/NOP2-like_CS"/>
</dbReference>